<sequence length="162" mass="18035">MMSSSRLFKPISRKNLRLKATLEKHSFVDPVPSLPFRDGAQTPTQKSQNEMYEVYPEAGTQTGYTACCRNQPDIPSSADHDGTPMASYGSPQEHDLDMDMFTLPTELMVKLCIQSAAKANRENLELRREVDSLRGSVKRLEEKVVELISMNVKSNAAAVLTA</sequence>
<keyword evidence="1" id="KW-0175">Coiled coil</keyword>
<keyword evidence="3" id="KW-1185">Reference proteome</keyword>
<accession>A0AAD7IC78</accession>
<feature type="coiled-coil region" evidence="1">
    <location>
        <begin position="116"/>
        <end position="150"/>
    </location>
</feature>
<organism evidence="2 3">
    <name type="scientific">Mycena metata</name>
    <dbReference type="NCBI Taxonomy" id="1033252"/>
    <lineage>
        <taxon>Eukaryota</taxon>
        <taxon>Fungi</taxon>
        <taxon>Dikarya</taxon>
        <taxon>Basidiomycota</taxon>
        <taxon>Agaricomycotina</taxon>
        <taxon>Agaricomycetes</taxon>
        <taxon>Agaricomycetidae</taxon>
        <taxon>Agaricales</taxon>
        <taxon>Marasmiineae</taxon>
        <taxon>Mycenaceae</taxon>
        <taxon>Mycena</taxon>
    </lineage>
</organism>
<dbReference type="Proteomes" id="UP001215598">
    <property type="component" value="Unassembled WGS sequence"/>
</dbReference>
<gene>
    <name evidence="2" type="ORF">B0H16DRAFT_1570275</name>
</gene>
<name>A0AAD7IC78_9AGAR</name>
<dbReference type="AlphaFoldDB" id="A0AAD7IC78"/>
<proteinExistence type="predicted"/>
<reference evidence="2" key="1">
    <citation type="submission" date="2023-03" db="EMBL/GenBank/DDBJ databases">
        <title>Massive genome expansion in bonnet fungi (Mycena s.s.) driven by repeated elements and novel gene families across ecological guilds.</title>
        <authorList>
            <consortium name="Lawrence Berkeley National Laboratory"/>
            <person name="Harder C.B."/>
            <person name="Miyauchi S."/>
            <person name="Viragh M."/>
            <person name="Kuo A."/>
            <person name="Thoen E."/>
            <person name="Andreopoulos B."/>
            <person name="Lu D."/>
            <person name="Skrede I."/>
            <person name="Drula E."/>
            <person name="Henrissat B."/>
            <person name="Morin E."/>
            <person name="Kohler A."/>
            <person name="Barry K."/>
            <person name="LaButti K."/>
            <person name="Morin E."/>
            <person name="Salamov A."/>
            <person name="Lipzen A."/>
            <person name="Mereny Z."/>
            <person name="Hegedus B."/>
            <person name="Baldrian P."/>
            <person name="Stursova M."/>
            <person name="Weitz H."/>
            <person name="Taylor A."/>
            <person name="Grigoriev I.V."/>
            <person name="Nagy L.G."/>
            <person name="Martin F."/>
            <person name="Kauserud H."/>
        </authorList>
    </citation>
    <scope>NUCLEOTIDE SEQUENCE</scope>
    <source>
        <strain evidence="2">CBHHK182m</strain>
    </source>
</reference>
<comment type="caution">
    <text evidence="2">The sequence shown here is derived from an EMBL/GenBank/DDBJ whole genome shotgun (WGS) entry which is preliminary data.</text>
</comment>
<evidence type="ECO:0000313" key="3">
    <source>
        <dbReference type="Proteomes" id="UP001215598"/>
    </source>
</evidence>
<dbReference type="EMBL" id="JARKIB010000111">
    <property type="protein sequence ID" value="KAJ7738619.1"/>
    <property type="molecule type" value="Genomic_DNA"/>
</dbReference>
<evidence type="ECO:0000313" key="2">
    <source>
        <dbReference type="EMBL" id="KAJ7738619.1"/>
    </source>
</evidence>
<protein>
    <submittedName>
        <fullName evidence="2">Uncharacterized protein</fullName>
    </submittedName>
</protein>
<evidence type="ECO:0000256" key="1">
    <source>
        <dbReference type="SAM" id="Coils"/>
    </source>
</evidence>